<evidence type="ECO:0000313" key="2">
    <source>
        <dbReference type="Proteomes" id="UP000606003"/>
    </source>
</evidence>
<accession>A0ABR8JWC1</accession>
<evidence type="ECO:0000313" key="1">
    <source>
        <dbReference type="EMBL" id="MBD2722219.1"/>
    </source>
</evidence>
<gene>
    <name evidence="1" type="ORF">IC234_08775</name>
</gene>
<sequence length="514" mass="60098">MQELLPADVAVARPPRGHYPTMALWLDEQIWGHRIHPQSPWLIFLECLTVAEYFHRKGTLLDEQGSYYPLVFHPLRRMHLRNILWNNDVIKDLENERADSNTNWTTWLAWMNENAQNLNDNDFSYLKPRFEKFSDFAFLVGMLRDASVEGESNKRWTSRFVFPFGASAIYEDATLDGKRDYVNFTRTGELLYLMLCRSASAPELRPYLTHFLAGDNQWNKLLQVLEKAPEENGVERKHSYLPYKAHPSFDRLGEDWLRLFELRLPNFDVLNHLVTMGAFHVMLYHLQVAAAWRGKKERITFLCEVVAPKKTLVRELSVINFQENNSLSGEAIQAYLTQITSSDDWLAAMQLRTQQDQYSKCVEILKKEIWWDIEEYEGAEDPAQLLEFIRDKAQHRHQQHAGEVHRSYGRLVGLVSRRATTKFRYAPTDSFLKTLIFANVPQRMELKEFFHLLFERYGLVFSEREAKQVIEEEDYESKPFAANAARLEARLSSLGLLRRLSDGCAYIINPHGLE</sequence>
<name>A0ABR8JWC1_9BACT</name>
<proteinExistence type="predicted"/>
<organism evidence="1 2">
    <name type="scientific">Hymenobacter armeniacus</name>
    <dbReference type="NCBI Taxonomy" id="2771358"/>
    <lineage>
        <taxon>Bacteria</taxon>
        <taxon>Pseudomonadati</taxon>
        <taxon>Bacteroidota</taxon>
        <taxon>Cytophagia</taxon>
        <taxon>Cytophagales</taxon>
        <taxon>Hymenobacteraceae</taxon>
        <taxon>Hymenobacter</taxon>
    </lineage>
</organism>
<keyword evidence="2" id="KW-1185">Reference proteome</keyword>
<protein>
    <submittedName>
        <fullName evidence="1">Uncharacterized protein</fullName>
    </submittedName>
</protein>
<dbReference type="EMBL" id="JACXAC010000003">
    <property type="protein sequence ID" value="MBD2722219.1"/>
    <property type="molecule type" value="Genomic_DNA"/>
</dbReference>
<dbReference type="Proteomes" id="UP000606003">
    <property type="component" value="Unassembled WGS sequence"/>
</dbReference>
<comment type="caution">
    <text evidence="1">The sequence shown here is derived from an EMBL/GenBank/DDBJ whole genome shotgun (WGS) entry which is preliminary data.</text>
</comment>
<reference evidence="1 2" key="1">
    <citation type="submission" date="2020-09" db="EMBL/GenBank/DDBJ databases">
        <authorList>
            <person name="Kim M.K."/>
        </authorList>
    </citation>
    <scope>NUCLEOTIDE SEQUENCE [LARGE SCALE GENOMIC DNA]</scope>
    <source>
        <strain evidence="1 2">BT189</strain>
    </source>
</reference>